<dbReference type="AlphaFoldDB" id="A0A139SW90"/>
<evidence type="ECO:0000313" key="1">
    <source>
        <dbReference type="EMBL" id="KXU38764.1"/>
    </source>
</evidence>
<gene>
    <name evidence="1" type="ORF">AXE65_12025</name>
</gene>
<protein>
    <submittedName>
        <fullName evidence="1">Uncharacterized protein</fullName>
    </submittedName>
</protein>
<sequence length="79" mass="8675">MKDENKEAAAQKKSPTSGMTLWQRIEHVGGRINSQKYVEFGSVMAVNALIRHVLRDIKPGLKAALEAELAAAAKNQQET</sequence>
<keyword evidence="2" id="KW-1185">Reference proteome</keyword>
<reference evidence="1 2" key="1">
    <citation type="submission" date="2016-02" db="EMBL/GenBank/DDBJ databases">
        <authorList>
            <person name="Wen L."/>
            <person name="He K."/>
            <person name="Yang H."/>
        </authorList>
    </citation>
    <scope>NUCLEOTIDE SEQUENCE [LARGE SCALE GENOMIC DNA]</scope>
    <source>
        <strain evidence="1 2">CV58</strain>
    </source>
</reference>
<dbReference type="EMBL" id="LSZO01000072">
    <property type="protein sequence ID" value="KXU38764.1"/>
    <property type="molecule type" value="Genomic_DNA"/>
</dbReference>
<comment type="caution">
    <text evidence="1">The sequence shown here is derived from an EMBL/GenBank/DDBJ whole genome shotgun (WGS) entry which is preliminary data.</text>
</comment>
<organism evidence="1 2">
    <name type="scientific">Ventosimonas gracilis</name>
    <dbReference type="NCBI Taxonomy" id="1680762"/>
    <lineage>
        <taxon>Bacteria</taxon>
        <taxon>Pseudomonadati</taxon>
        <taxon>Pseudomonadota</taxon>
        <taxon>Gammaproteobacteria</taxon>
        <taxon>Pseudomonadales</taxon>
        <taxon>Ventosimonadaceae</taxon>
        <taxon>Ventosimonas</taxon>
    </lineage>
</organism>
<dbReference type="Proteomes" id="UP000072660">
    <property type="component" value="Unassembled WGS sequence"/>
</dbReference>
<name>A0A139SW90_9GAMM</name>
<proteinExistence type="predicted"/>
<evidence type="ECO:0000313" key="2">
    <source>
        <dbReference type="Proteomes" id="UP000072660"/>
    </source>
</evidence>
<accession>A0A139SW90</accession>